<evidence type="ECO:0000313" key="1">
    <source>
        <dbReference type="EMBL" id="NBI08068.1"/>
    </source>
</evidence>
<protein>
    <submittedName>
        <fullName evidence="1">Uncharacterized protein</fullName>
    </submittedName>
</protein>
<evidence type="ECO:0000313" key="2">
    <source>
        <dbReference type="Proteomes" id="UP000467132"/>
    </source>
</evidence>
<organism evidence="1 2">
    <name type="scientific">Senegalia massiliensis</name>
    <dbReference type="NCBI Taxonomy" id="1720316"/>
    <lineage>
        <taxon>Bacteria</taxon>
        <taxon>Bacillati</taxon>
        <taxon>Bacillota</taxon>
        <taxon>Clostridia</taxon>
        <taxon>Eubacteriales</taxon>
        <taxon>Clostridiaceae</taxon>
        <taxon>Senegalia</taxon>
    </lineage>
</organism>
<name>A0A845R3A3_9CLOT</name>
<dbReference type="EMBL" id="QXXA01000019">
    <property type="protein sequence ID" value="NBI08068.1"/>
    <property type="molecule type" value="Genomic_DNA"/>
</dbReference>
<dbReference type="AlphaFoldDB" id="A0A845R3A3"/>
<gene>
    <name evidence="1" type="ORF">D3Z33_14505</name>
</gene>
<dbReference type="RefSeq" id="WP_160198530.1">
    <property type="nucleotide sequence ID" value="NZ_QXXA01000019.1"/>
</dbReference>
<comment type="caution">
    <text evidence="1">The sequence shown here is derived from an EMBL/GenBank/DDBJ whole genome shotgun (WGS) entry which is preliminary data.</text>
</comment>
<keyword evidence="2" id="KW-1185">Reference proteome</keyword>
<reference evidence="1 2" key="1">
    <citation type="submission" date="2018-08" db="EMBL/GenBank/DDBJ databases">
        <title>Murine metabolic-syndrome-specific gut microbial biobank.</title>
        <authorList>
            <person name="Liu C."/>
        </authorList>
    </citation>
    <scope>NUCLEOTIDE SEQUENCE [LARGE SCALE GENOMIC DNA]</scope>
    <source>
        <strain evidence="1 2">583</strain>
    </source>
</reference>
<sequence>MSKFVVNNYTNNKEILRVLDHYVGIPVTVSDENISLVDGKKIVPAGTIIGGKIAPRLENDGEIVVEKNTQGGATGSAGAGVDAEGVLLYDVDVTHGPAAGSMVIHGFIKLSKLPKAPVADAKAALKQITFTV</sequence>
<accession>A0A845R3A3</accession>
<dbReference type="OrthoDB" id="1955612at2"/>
<dbReference type="Proteomes" id="UP000467132">
    <property type="component" value="Unassembled WGS sequence"/>
</dbReference>
<proteinExistence type="predicted"/>